<proteinExistence type="predicted"/>
<feature type="compositionally biased region" description="Basic and acidic residues" evidence="1">
    <location>
        <begin position="211"/>
        <end position="246"/>
    </location>
</feature>
<keyword evidence="3" id="KW-1185">Reference proteome</keyword>
<dbReference type="Proteomes" id="UP000675881">
    <property type="component" value="Chromosome 2"/>
</dbReference>
<sequence>MGERCGNALEAAEARKAEREAKRIEEDKKYSGMKPVQAMFNKSIAARTSENKSVFKANPTVPSVSVSDIKDKVRRKSLIAGGSSRNSIDLDFIPDLPVQSALDKNSNLEIVTRPVPAQRSKIGCGGGLPDMFEQQRKRESYVSLNKQKDTEIINKESINSCLDKFEDSKTHWTQRELDKKKEDENALKRVEDDNKRLENEEAFQKQMQEMGQDRTKFMEPDPGKNSYPKEEKENDTMTNKVKENGVRKKKAQTNCMG</sequence>
<protein>
    <submittedName>
        <fullName evidence="2">(salmon louse) hypothetical protein</fullName>
    </submittedName>
</protein>
<feature type="compositionally biased region" description="Basic and acidic residues" evidence="1">
    <location>
        <begin position="169"/>
        <end position="203"/>
    </location>
</feature>
<dbReference type="OrthoDB" id="10688666at2759"/>
<dbReference type="EMBL" id="HG994581">
    <property type="protein sequence ID" value="CAF2869710.1"/>
    <property type="molecule type" value="Genomic_DNA"/>
</dbReference>
<evidence type="ECO:0000313" key="3">
    <source>
        <dbReference type="Proteomes" id="UP000675881"/>
    </source>
</evidence>
<gene>
    <name evidence="2" type="ORF">LSAA_6755</name>
</gene>
<evidence type="ECO:0000313" key="2">
    <source>
        <dbReference type="EMBL" id="CAF2869710.1"/>
    </source>
</evidence>
<dbReference type="AlphaFoldDB" id="A0A7R8H5U3"/>
<name>A0A7R8H5U3_LEPSM</name>
<accession>A0A7R8H5U3</accession>
<organism evidence="2 3">
    <name type="scientific">Lepeophtheirus salmonis</name>
    <name type="common">Salmon louse</name>
    <name type="synonym">Caligus salmonis</name>
    <dbReference type="NCBI Taxonomy" id="72036"/>
    <lineage>
        <taxon>Eukaryota</taxon>
        <taxon>Metazoa</taxon>
        <taxon>Ecdysozoa</taxon>
        <taxon>Arthropoda</taxon>
        <taxon>Crustacea</taxon>
        <taxon>Multicrustacea</taxon>
        <taxon>Hexanauplia</taxon>
        <taxon>Copepoda</taxon>
        <taxon>Siphonostomatoida</taxon>
        <taxon>Caligidae</taxon>
        <taxon>Lepeophtheirus</taxon>
    </lineage>
</organism>
<reference evidence="2" key="1">
    <citation type="submission" date="2021-02" db="EMBL/GenBank/DDBJ databases">
        <authorList>
            <person name="Bekaert M."/>
        </authorList>
    </citation>
    <scope>NUCLEOTIDE SEQUENCE</scope>
    <source>
        <strain evidence="2">IoA-00</strain>
    </source>
</reference>
<evidence type="ECO:0000256" key="1">
    <source>
        <dbReference type="SAM" id="MobiDB-lite"/>
    </source>
</evidence>
<feature type="region of interest" description="Disordered" evidence="1">
    <location>
        <begin position="169"/>
        <end position="257"/>
    </location>
</feature>